<dbReference type="Gene3D" id="3.40.50.12580">
    <property type="match status" value="1"/>
</dbReference>
<organism evidence="1">
    <name type="scientific">marine metagenome</name>
    <dbReference type="NCBI Taxonomy" id="408172"/>
    <lineage>
        <taxon>unclassified sequences</taxon>
        <taxon>metagenomes</taxon>
        <taxon>ecological metagenomes</taxon>
    </lineage>
</organism>
<dbReference type="SUPFAM" id="SSF53756">
    <property type="entry name" value="UDP-Glycosyltransferase/glycogen phosphorylase"/>
    <property type="match status" value="1"/>
</dbReference>
<reference evidence="1" key="1">
    <citation type="submission" date="2018-05" db="EMBL/GenBank/DDBJ databases">
        <authorList>
            <person name="Lanie J.A."/>
            <person name="Ng W.-L."/>
            <person name="Kazmierczak K.M."/>
            <person name="Andrzejewski T.M."/>
            <person name="Davidsen T.M."/>
            <person name="Wayne K.J."/>
            <person name="Tettelin H."/>
            <person name="Glass J.I."/>
            <person name="Rusch D."/>
            <person name="Podicherti R."/>
            <person name="Tsui H.-C.T."/>
            <person name="Winkler M.E."/>
        </authorList>
    </citation>
    <scope>NUCLEOTIDE SEQUENCE</scope>
</reference>
<sequence length="243" mass="27703">MFHNIVSPRQSTLKPGHALNLIPSGYIKLDRTLAYCQKHQEDHPVIVYAPTIIDIGFDDLVSIPAHGLLIVEKILNDFPEHVLVFRPHPHTLSKEPVQRIVEQFKENPCFVLDSSGSDYMDLYSKAALMVTDMSGTAYTYALSTLRPVVFFSPDEAAVAEKYKGSHYFIDREKIGAVARNTEEMSSHIRNFIANPDICQQKANAYRDQFIFNVGRAEDYLVQNFELILEGKAHPSWNTYRNEK</sequence>
<evidence type="ECO:0008006" key="2">
    <source>
        <dbReference type="Google" id="ProtNLM"/>
    </source>
</evidence>
<dbReference type="InterPro" id="IPR043148">
    <property type="entry name" value="TagF_C"/>
</dbReference>
<protein>
    <recommendedName>
        <fullName evidence="2">CDP-glycerol:poly(Glycerophosphate) glycerophosphotransferase</fullName>
    </recommendedName>
</protein>
<dbReference type="AlphaFoldDB" id="A0A382RNV2"/>
<dbReference type="InterPro" id="IPR007554">
    <property type="entry name" value="Glycerophosphate_synth"/>
</dbReference>
<dbReference type="GO" id="GO:0047355">
    <property type="term" value="F:CDP-glycerol glycerophosphotransferase activity"/>
    <property type="evidence" value="ECO:0007669"/>
    <property type="project" value="InterPro"/>
</dbReference>
<dbReference type="GO" id="GO:0016020">
    <property type="term" value="C:membrane"/>
    <property type="evidence" value="ECO:0007669"/>
    <property type="project" value="InterPro"/>
</dbReference>
<dbReference type="Pfam" id="PF04464">
    <property type="entry name" value="Glyphos_transf"/>
    <property type="match status" value="1"/>
</dbReference>
<gene>
    <name evidence="1" type="ORF">METZ01_LOCUS352228</name>
</gene>
<accession>A0A382RNV2</accession>
<name>A0A382RNV2_9ZZZZ</name>
<evidence type="ECO:0000313" key="1">
    <source>
        <dbReference type="EMBL" id="SVC99374.1"/>
    </source>
</evidence>
<proteinExistence type="predicted"/>
<dbReference type="EMBL" id="UINC01123119">
    <property type="protein sequence ID" value="SVC99374.1"/>
    <property type="molecule type" value="Genomic_DNA"/>
</dbReference>